<keyword evidence="3" id="KW-0378">Hydrolase</keyword>
<dbReference type="Pfam" id="PF08246">
    <property type="entry name" value="Inhibitor_I29"/>
    <property type="match status" value="1"/>
</dbReference>
<evidence type="ECO:0000256" key="1">
    <source>
        <dbReference type="ARBA" id="ARBA00008455"/>
    </source>
</evidence>
<dbReference type="InterPro" id="IPR039417">
    <property type="entry name" value="Peptidase_C1A_papain-like"/>
</dbReference>
<feature type="domain" description="Cathepsin propeptide inhibitor" evidence="9">
    <location>
        <begin position="22"/>
        <end position="82"/>
    </location>
</feature>
<evidence type="ECO:0000256" key="3">
    <source>
        <dbReference type="ARBA" id="ARBA00022801"/>
    </source>
</evidence>
<feature type="chain" id="PRO_5028264693" evidence="7">
    <location>
        <begin position="16"/>
        <end position="329"/>
    </location>
</feature>
<gene>
    <name evidence="10" type="primary">LOC114349430</name>
</gene>
<evidence type="ECO:0000259" key="8">
    <source>
        <dbReference type="SMART" id="SM00645"/>
    </source>
</evidence>
<dbReference type="Pfam" id="PF00112">
    <property type="entry name" value="Peptidase_C1"/>
    <property type="match status" value="1"/>
</dbReference>
<dbReference type="InParanoid" id="A0A6P7HDB2"/>
<dbReference type="PROSITE" id="PS00639">
    <property type="entry name" value="THIOL_PROTEASE_HIS"/>
    <property type="match status" value="1"/>
</dbReference>
<evidence type="ECO:0000256" key="2">
    <source>
        <dbReference type="ARBA" id="ARBA00022670"/>
    </source>
</evidence>
<keyword evidence="6" id="KW-1015">Disulfide bond</keyword>
<evidence type="ECO:0000256" key="6">
    <source>
        <dbReference type="ARBA" id="ARBA00023157"/>
    </source>
</evidence>
<dbReference type="InterPro" id="IPR013128">
    <property type="entry name" value="Peptidase_C1A"/>
</dbReference>
<reference evidence="10" key="1">
    <citation type="submission" date="2025-08" db="UniProtKB">
        <authorList>
            <consortium name="RefSeq"/>
        </authorList>
    </citation>
    <scope>IDENTIFICATION</scope>
    <source>
        <tissue evidence="10">Whole insect</tissue>
    </source>
</reference>
<dbReference type="InterPro" id="IPR013201">
    <property type="entry name" value="Prot_inhib_I29"/>
</dbReference>
<evidence type="ECO:0000256" key="4">
    <source>
        <dbReference type="ARBA" id="ARBA00022807"/>
    </source>
</evidence>
<evidence type="ECO:0000256" key="7">
    <source>
        <dbReference type="SAM" id="SignalP"/>
    </source>
</evidence>
<dbReference type="GO" id="GO:0006508">
    <property type="term" value="P:proteolysis"/>
    <property type="evidence" value="ECO:0007669"/>
    <property type="project" value="UniProtKB-KW"/>
</dbReference>
<keyword evidence="5" id="KW-0865">Zymogen</keyword>
<dbReference type="InterPro" id="IPR038765">
    <property type="entry name" value="Papain-like_cys_pep_sf"/>
</dbReference>
<evidence type="ECO:0000256" key="5">
    <source>
        <dbReference type="ARBA" id="ARBA00023145"/>
    </source>
</evidence>
<dbReference type="FunFam" id="3.90.70.10:FF:000006">
    <property type="entry name" value="Cathepsin S"/>
    <property type="match status" value="1"/>
</dbReference>
<sequence>MKLFIFVITIVTVNCLKDIHIWNNFKETYEKSYSNKNEEVDRFKIFQDNLRKIKEHNARYKKGQETYKMGLNQFADLTRDEFVQMLGLSKRTRPTRPQNVTFMSFSREVLADVPESVDWRDKGAVTSVKDQGSCGSCWAFSAIGGLEGQYALKYNKLVSLSEQNLVDCAGPYGNGDCNAGGIMSRGFDYIKDNGINTEEDYPYDGQIFGCRYQPSKNVLHLSGYQQIEPSEDALKYAVATYGPITVSIDASTAMLYEDGILNNSSCENRPDKLNHGVLVVGYGTEDGTDYWIIKNSWGTYYGENGYFRLIRNANNQCGIIDDASRPLVI</sequence>
<feature type="signal peptide" evidence="7">
    <location>
        <begin position="1"/>
        <end position="15"/>
    </location>
</feature>
<dbReference type="SUPFAM" id="SSF54001">
    <property type="entry name" value="Cysteine proteinases"/>
    <property type="match status" value="1"/>
</dbReference>
<dbReference type="CDD" id="cd02248">
    <property type="entry name" value="Peptidase_C1A"/>
    <property type="match status" value="1"/>
</dbReference>
<proteinExistence type="inferred from homology"/>
<feature type="domain" description="Peptidase C1A papain C-terminal" evidence="8">
    <location>
        <begin position="113"/>
        <end position="327"/>
    </location>
</feature>
<dbReference type="GO" id="GO:0008234">
    <property type="term" value="F:cysteine-type peptidase activity"/>
    <property type="evidence" value="ECO:0007669"/>
    <property type="project" value="UniProtKB-KW"/>
</dbReference>
<dbReference type="InterPro" id="IPR000668">
    <property type="entry name" value="Peptidase_C1A_C"/>
</dbReference>
<dbReference type="SMART" id="SM00848">
    <property type="entry name" value="Inhibitor_I29"/>
    <property type="match status" value="1"/>
</dbReference>
<dbReference type="Gene3D" id="3.90.70.10">
    <property type="entry name" value="Cysteine proteinases"/>
    <property type="match status" value="1"/>
</dbReference>
<organism evidence="10">
    <name type="scientific">Diabrotica virgifera virgifera</name>
    <name type="common">western corn rootworm</name>
    <dbReference type="NCBI Taxonomy" id="50390"/>
    <lineage>
        <taxon>Eukaryota</taxon>
        <taxon>Metazoa</taxon>
        <taxon>Ecdysozoa</taxon>
        <taxon>Arthropoda</taxon>
        <taxon>Hexapoda</taxon>
        <taxon>Insecta</taxon>
        <taxon>Pterygota</taxon>
        <taxon>Neoptera</taxon>
        <taxon>Endopterygota</taxon>
        <taxon>Coleoptera</taxon>
        <taxon>Polyphaga</taxon>
        <taxon>Cucujiformia</taxon>
        <taxon>Chrysomeloidea</taxon>
        <taxon>Chrysomelidae</taxon>
        <taxon>Galerucinae</taxon>
        <taxon>Diabroticina</taxon>
        <taxon>Diabroticites</taxon>
        <taxon>Diabrotica</taxon>
    </lineage>
</organism>
<keyword evidence="2" id="KW-0645">Protease</keyword>
<evidence type="ECO:0000259" key="9">
    <source>
        <dbReference type="SMART" id="SM00848"/>
    </source>
</evidence>
<dbReference type="PRINTS" id="PR00705">
    <property type="entry name" value="PAPAIN"/>
</dbReference>
<dbReference type="SMART" id="SM00645">
    <property type="entry name" value="Pept_C1"/>
    <property type="match status" value="1"/>
</dbReference>
<dbReference type="InterPro" id="IPR025661">
    <property type="entry name" value="Pept_asp_AS"/>
</dbReference>
<keyword evidence="4" id="KW-0788">Thiol protease</keyword>
<name>A0A6P7HDB2_DIAVI</name>
<protein>
    <submittedName>
        <fullName evidence="10">Cathepsin L1-like</fullName>
    </submittedName>
</protein>
<comment type="similarity">
    <text evidence="1">Belongs to the peptidase C1 family.</text>
</comment>
<dbReference type="PROSITE" id="PS00640">
    <property type="entry name" value="THIOL_PROTEASE_ASN"/>
    <property type="match status" value="1"/>
</dbReference>
<accession>A0A6P7HDB2</accession>
<dbReference type="RefSeq" id="XP_028155603.1">
    <property type="nucleotide sequence ID" value="XM_028299802.1"/>
</dbReference>
<dbReference type="PANTHER" id="PTHR12411">
    <property type="entry name" value="CYSTEINE PROTEASE FAMILY C1-RELATED"/>
    <property type="match status" value="1"/>
</dbReference>
<dbReference type="AlphaFoldDB" id="A0A6P7HDB2"/>
<keyword evidence="7" id="KW-0732">Signal</keyword>
<dbReference type="InterPro" id="IPR025660">
    <property type="entry name" value="Pept_his_AS"/>
</dbReference>
<dbReference type="InterPro" id="IPR000169">
    <property type="entry name" value="Pept_cys_AS"/>
</dbReference>
<dbReference type="PROSITE" id="PS00139">
    <property type="entry name" value="THIOL_PROTEASE_CYS"/>
    <property type="match status" value="1"/>
</dbReference>
<evidence type="ECO:0000313" key="10">
    <source>
        <dbReference type="RefSeq" id="XP_028155603.1"/>
    </source>
</evidence>